<feature type="transmembrane region" description="Helical" evidence="1">
    <location>
        <begin position="291"/>
        <end position="319"/>
    </location>
</feature>
<protein>
    <recommendedName>
        <fullName evidence="2">TPM domain-containing protein</fullName>
    </recommendedName>
</protein>
<gene>
    <name evidence="3" type="ORF">BJI46_04810</name>
</gene>
<dbReference type="Pfam" id="PF04536">
    <property type="entry name" value="TPM_phosphatase"/>
    <property type="match status" value="1"/>
</dbReference>
<dbReference type="Gene3D" id="3.10.310.50">
    <property type="match status" value="1"/>
</dbReference>
<feature type="transmembrane region" description="Helical" evidence="1">
    <location>
        <begin position="15"/>
        <end position="36"/>
    </location>
</feature>
<evidence type="ECO:0000313" key="4">
    <source>
        <dbReference type="Proteomes" id="UP000185895"/>
    </source>
</evidence>
<dbReference type="Proteomes" id="UP000185895">
    <property type="component" value="Unassembled WGS sequence"/>
</dbReference>
<accession>A0A1E7R184</accession>
<evidence type="ECO:0000259" key="2">
    <source>
        <dbReference type="Pfam" id="PF04536"/>
    </source>
</evidence>
<comment type="caution">
    <text evidence="3">The sequence shown here is derived from an EMBL/GenBank/DDBJ whole genome shotgun (WGS) entry which is preliminary data.</text>
</comment>
<evidence type="ECO:0000256" key="1">
    <source>
        <dbReference type="SAM" id="Phobius"/>
    </source>
</evidence>
<dbReference type="PANTHER" id="PTHR30373:SF2">
    <property type="entry name" value="UPF0603 PROTEIN YGCG"/>
    <property type="match status" value="1"/>
</dbReference>
<dbReference type="RefSeq" id="WP_070070636.1">
    <property type="nucleotide sequence ID" value="NZ_MKKK01000056.1"/>
</dbReference>
<organism evidence="3 4">
    <name type="scientific">Acinetobacter qingfengensis</name>
    <dbReference type="NCBI Taxonomy" id="1262585"/>
    <lineage>
        <taxon>Bacteria</taxon>
        <taxon>Pseudomonadati</taxon>
        <taxon>Pseudomonadota</taxon>
        <taxon>Gammaproteobacteria</taxon>
        <taxon>Moraxellales</taxon>
        <taxon>Moraxellaceae</taxon>
        <taxon>Acinetobacter</taxon>
    </lineage>
</organism>
<dbReference type="OrthoDB" id="9810918at2"/>
<dbReference type="PANTHER" id="PTHR30373">
    <property type="entry name" value="UPF0603 PROTEIN YGCG"/>
    <property type="match status" value="1"/>
</dbReference>
<name>A0A1E7R184_9GAMM</name>
<feature type="domain" description="TPM" evidence="2">
    <location>
        <begin position="107"/>
        <end position="229"/>
    </location>
</feature>
<keyword evidence="1" id="KW-0472">Membrane</keyword>
<reference evidence="3 4" key="1">
    <citation type="submission" date="2016-09" db="EMBL/GenBank/DDBJ databases">
        <authorList>
            <person name="Capua I."/>
            <person name="De Benedictis P."/>
            <person name="Joannis T."/>
            <person name="Lombin L.H."/>
            <person name="Cattoli G."/>
        </authorList>
    </citation>
    <scope>NUCLEOTIDE SEQUENCE [LARGE SCALE GENOMIC DNA]</scope>
    <source>
        <strain evidence="3 4">ANC 4671</strain>
    </source>
</reference>
<feature type="transmembrane region" description="Helical" evidence="1">
    <location>
        <begin position="265"/>
        <end position="285"/>
    </location>
</feature>
<dbReference type="EMBL" id="MKKK01000056">
    <property type="protein sequence ID" value="OEY93065.1"/>
    <property type="molecule type" value="Genomic_DNA"/>
</dbReference>
<dbReference type="STRING" id="1262585.BJI46_04810"/>
<evidence type="ECO:0000313" key="3">
    <source>
        <dbReference type="EMBL" id="OEY93065.1"/>
    </source>
</evidence>
<dbReference type="AlphaFoldDB" id="A0A1E7R184"/>
<keyword evidence="1" id="KW-1133">Transmembrane helix</keyword>
<proteinExistence type="predicted"/>
<dbReference type="InterPro" id="IPR007621">
    <property type="entry name" value="TPM_dom"/>
</dbReference>
<keyword evidence="4" id="KW-1185">Reference proteome</keyword>
<keyword evidence="1" id="KW-0812">Transmembrane</keyword>
<sequence>MRHYLQDLKPYLKQILRSVFLFPIVFLSILCTFSYAETASAQGDQSDDVVIARQILKQQQQNNPSTVAKEQTNVSASVDTQSTASVTAASSDQSAVVQLPALNAPIIDPTHVLSTEQNQQLSQQIKTIYDAGKAQIGIVIVPTTGQQDIFDYAMHIADQWKLGTAKHDNGLLIVVAVNDRRIQILTGYGLEGVLPDIVNYQIIQNQITPYFKQNQYAQGLQTGLKEIDRILSLDPEIAKQQADVLKERQNQAHAHQQAVSNMMKYSIAILIIAVIASLFVGRKIASIGAGAAGIAAGVISGVGLGMSLLIGGGLFLLIISSIAQLILQAIASGGGGRGGSGGGFGGGGGYSGGGGGFGGGGASGSW</sequence>